<dbReference type="PANTHER" id="PTHR10728">
    <property type="entry name" value="CYTOSOLIC PHOSPHOLIPASE A2"/>
    <property type="match status" value="1"/>
</dbReference>
<keyword evidence="1" id="KW-0443">Lipid metabolism</keyword>
<sequence length="830" mass="91767">MSDPKDLTADQLAAHELLTELRTRITTQPLPYQYGIEASALKSIYSVFEFARASIKKYPGCQKFASLVADTLNLELRPLTAKWHRPYEEGQLNSRDGADEFRADLEGVQVKLRVFADQLHQLAYGKPSADQLTPPPFDSAILDPLFEDIPFGIHQKLAKLDASMIEAINNDEKREINERRGKQASDNSDVTNAVGLALSGGGIRSATFGFGVVQVLAERGMLEQVDVLSTVSGGGYTGSFLTRRLGEGADFTEMAWPHGPDPEPIRFIRQNAKFLAARNARENWETVATTVAGMVLNWTAPLFIIALLSIVAVLLSQFATDSKVLSISVIFPVLTTLTGLAFVAYGWSLRRSGISPKMAGQALWWLTLLTLGCGALWLVKMGHDELAKFDANSWKITGLAGVMGVLTTIAPSIMEFFPLLKNPKFKIIASKLFLVLAGLIAPAIGLAAFYIFWLLGEPAFDAGFWLLAGIAGGLGFIAFFVLDINLTAPHRFYRDKLARTFIHKTDDETATVELTKINPNKKAPYHLINTTVNLPTSESPALRDRRSDFFLFSKHWIGSTTTGYAKTDQWRASGNPVDLATAIAVSGAALSSHMGLGSKPFLTAILTLLNLRLGYWIKKPDNGAGEQHPGFRCLLREMIASPMSEKEDWFNLSDGGHIENMAVYELLRRRAKYIICVDGEADPNFAFEGLLTLVRHAQIDFGVEIRPELSGLRPDPKTGLSKTHSHLCRIRYPGPSPDTTAGWGLLLYIKLSVTGNESELIKRYRTNNPEFPHQTTLDQFFDEEQFEAYRQLGVHVTEGLFSKALLNNGPCPTSIEDWFRKMGQNLLLPD</sequence>
<dbReference type="Pfam" id="PF01734">
    <property type="entry name" value="Patatin"/>
    <property type="match status" value="1"/>
</dbReference>
<feature type="transmembrane region" description="Helical" evidence="2">
    <location>
        <begin position="359"/>
        <end position="379"/>
    </location>
</feature>
<evidence type="ECO:0000259" key="3">
    <source>
        <dbReference type="Pfam" id="PF01734"/>
    </source>
</evidence>
<feature type="transmembrane region" description="Helical" evidence="2">
    <location>
        <begin position="432"/>
        <end position="456"/>
    </location>
</feature>
<comment type="caution">
    <text evidence="4">The sequence shown here is derived from an EMBL/GenBank/DDBJ whole genome shotgun (WGS) entry which is preliminary data.</text>
</comment>
<dbReference type="SUPFAM" id="SSF52151">
    <property type="entry name" value="FabD/lysophospholipase-like"/>
    <property type="match status" value="1"/>
</dbReference>
<evidence type="ECO:0000256" key="2">
    <source>
        <dbReference type="SAM" id="Phobius"/>
    </source>
</evidence>
<dbReference type="EMBL" id="JANIBL010000008">
    <property type="protein sequence ID" value="MCQ8116576.1"/>
    <property type="molecule type" value="Genomic_DNA"/>
</dbReference>
<protein>
    <recommendedName>
        <fullName evidence="3">PNPLA domain-containing protein</fullName>
    </recommendedName>
</protein>
<feature type="transmembrane region" description="Helical" evidence="2">
    <location>
        <begin position="300"/>
        <end position="319"/>
    </location>
</feature>
<evidence type="ECO:0000313" key="5">
    <source>
        <dbReference type="Proteomes" id="UP001524570"/>
    </source>
</evidence>
<keyword evidence="2" id="KW-1133">Transmembrane helix</keyword>
<dbReference type="InterPro" id="IPR002641">
    <property type="entry name" value="PNPLA_dom"/>
</dbReference>
<feature type="domain" description="PNPLA" evidence="3">
    <location>
        <begin position="196"/>
        <end position="243"/>
    </location>
</feature>
<dbReference type="InterPro" id="IPR016035">
    <property type="entry name" value="Acyl_Trfase/lysoPLipase"/>
</dbReference>
<feature type="transmembrane region" description="Helical" evidence="2">
    <location>
        <begin position="462"/>
        <end position="486"/>
    </location>
</feature>
<feature type="transmembrane region" description="Helical" evidence="2">
    <location>
        <begin position="399"/>
        <end position="420"/>
    </location>
</feature>
<reference evidence="4 5" key="1">
    <citation type="submission" date="2022-07" db="EMBL/GenBank/DDBJ databases">
        <title>Methylomonas rivi sp. nov., Methylomonas rosea sp. nov., Methylomonas aureus sp. nov. and Methylomonas subterranea sp. nov., four novel methanotrophs isolated from a freshwater creek and the deep terrestrial subsurface.</title>
        <authorList>
            <person name="Abin C."/>
            <person name="Sankaranarayanan K."/>
            <person name="Garner C."/>
            <person name="Sindelar R."/>
            <person name="Kotary K."/>
            <person name="Garner R."/>
            <person name="Barclay S."/>
            <person name="Lawson P."/>
            <person name="Krumholz L."/>
        </authorList>
    </citation>
    <scope>NUCLEOTIDE SEQUENCE [LARGE SCALE GENOMIC DNA]</scope>
    <source>
        <strain evidence="4 5">WSC-7</strain>
    </source>
</reference>
<proteinExistence type="predicted"/>
<name>A0ABT1TP69_9GAMM</name>
<dbReference type="PANTHER" id="PTHR10728:SF40">
    <property type="entry name" value="PATATIN FAMILY PROTEIN"/>
    <property type="match status" value="1"/>
</dbReference>
<keyword evidence="5" id="KW-1185">Reference proteome</keyword>
<dbReference type="Proteomes" id="UP001524570">
    <property type="component" value="Unassembled WGS sequence"/>
</dbReference>
<accession>A0ABT1TP69</accession>
<gene>
    <name evidence="4" type="ORF">NP589_04000</name>
</gene>
<keyword evidence="2" id="KW-0812">Transmembrane</keyword>
<evidence type="ECO:0000256" key="1">
    <source>
        <dbReference type="ARBA" id="ARBA00023098"/>
    </source>
</evidence>
<evidence type="ECO:0000313" key="4">
    <source>
        <dbReference type="EMBL" id="MCQ8116576.1"/>
    </source>
</evidence>
<dbReference type="RefSeq" id="WP_256605814.1">
    <property type="nucleotide sequence ID" value="NZ_JANIBL010000008.1"/>
</dbReference>
<feature type="transmembrane region" description="Helical" evidence="2">
    <location>
        <begin position="325"/>
        <end position="347"/>
    </location>
</feature>
<keyword evidence="2" id="KW-0472">Membrane</keyword>
<organism evidence="4 5">
    <name type="scientific">Methylomonas rosea</name>
    <dbReference type="NCBI Taxonomy" id="2952227"/>
    <lineage>
        <taxon>Bacteria</taxon>
        <taxon>Pseudomonadati</taxon>
        <taxon>Pseudomonadota</taxon>
        <taxon>Gammaproteobacteria</taxon>
        <taxon>Methylococcales</taxon>
        <taxon>Methylococcaceae</taxon>
        <taxon>Methylomonas</taxon>
    </lineage>
</organism>
<dbReference type="Gene3D" id="3.40.1090.10">
    <property type="entry name" value="Cytosolic phospholipase A2 catalytic domain"/>
    <property type="match status" value="1"/>
</dbReference>